<organism evidence="10 11">
    <name type="scientific">Streptomyces polygonati</name>
    <dbReference type="NCBI Taxonomy" id="1617087"/>
    <lineage>
        <taxon>Bacteria</taxon>
        <taxon>Bacillati</taxon>
        <taxon>Actinomycetota</taxon>
        <taxon>Actinomycetes</taxon>
        <taxon>Kitasatosporales</taxon>
        <taxon>Streptomycetaceae</taxon>
        <taxon>Streptomyces</taxon>
    </lineage>
</organism>
<dbReference type="InterPro" id="IPR018929">
    <property type="entry name" value="DUF2510"/>
</dbReference>
<dbReference type="Pfam" id="PF06271">
    <property type="entry name" value="RDD"/>
    <property type="match status" value="1"/>
</dbReference>
<dbReference type="Proteomes" id="UP001595765">
    <property type="component" value="Unassembled WGS sequence"/>
</dbReference>
<protein>
    <submittedName>
        <fullName evidence="10">RDD family protein</fullName>
    </submittedName>
</protein>
<sequence length="381" mass="38748">MSAPTSGSAGSSPSASPAPGYYPDPSIPDYIRYWNGSAWVPGTSRPAPAPEGAGGSTGSTAGGGAPALPPPPSASLPAPRSAPAVDESGPMFLDEDPGAPIAEVPGPAWPAVPQEELPRISWGSQDPLGQAPPAAAPPSPAPPAPAPRRVPPQAAAARPQPAPAPSSQPAPQPLPQSSAPWAAQVHDLARQGRPPAGQGGAEAVAPWRPPASDPFGSALNQERPGGLVRRFAARVIDTLVGGAVVGAAAVPLGSAAYHHAKDKVDAARLTGETVKVWLIDGTTGVQLGAVLVVAVAAGLLLEVLPTVKWGRTLGKKLVGLRVLDLEAQLPPGFGASLRRWLTRAVLDLLVIGIVGLAWCLVDRPWRQCWHDKAGRTFVASG</sequence>
<gene>
    <name evidence="10" type="ORF">ACFO3J_33830</name>
</gene>
<feature type="transmembrane region" description="Helical" evidence="7">
    <location>
        <begin position="239"/>
        <end position="257"/>
    </location>
</feature>
<feature type="compositionally biased region" description="Low complexity" evidence="6">
    <location>
        <begin position="1"/>
        <end position="19"/>
    </location>
</feature>
<evidence type="ECO:0000259" key="9">
    <source>
        <dbReference type="Pfam" id="PF10708"/>
    </source>
</evidence>
<feature type="transmembrane region" description="Helical" evidence="7">
    <location>
        <begin position="277"/>
        <end position="301"/>
    </location>
</feature>
<dbReference type="PANTHER" id="PTHR36115:SF4">
    <property type="entry name" value="MEMBRANE PROTEIN"/>
    <property type="match status" value="1"/>
</dbReference>
<feature type="transmembrane region" description="Helical" evidence="7">
    <location>
        <begin position="340"/>
        <end position="361"/>
    </location>
</feature>
<evidence type="ECO:0000256" key="2">
    <source>
        <dbReference type="ARBA" id="ARBA00022475"/>
    </source>
</evidence>
<dbReference type="EMBL" id="JBHSBB010000050">
    <property type="protein sequence ID" value="MFC4036385.1"/>
    <property type="molecule type" value="Genomic_DNA"/>
</dbReference>
<dbReference type="PANTHER" id="PTHR36115">
    <property type="entry name" value="PROLINE-RICH ANTIGEN HOMOLOG-RELATED"/>
    <property type="match status" value="1"/>
</dbReference>
<comment type="subcellular location">
    <subcellularLocation>
        <location evidence="1">Cell membrane</location>
        <topology evidence="1">Multi-pass membrane protein</topology>
    </subcellularLocation>
</comment>
<keyword evidence="3 7" id="KW-0812">Transmembrane</keyword>
<reference evidence="11" key="1">
    <citation type="journal article" date="2019" name="Int. J. Syst. Evol. Microbiol.">
        <title>The Global Catalogue of Microorganisms (GCM) 10K type strain sequencing project: providing services to taxonomists for standard genome sequencing and annotation.</title>
        <authorList>
            <consortium name="The Broad Institute Genomics Platform"/>
            <consortium name="The Broad Institute Genome Sequencing Center for Infectious Disease"/>
            <person name="Wu L."/>
            <person name="Ma J."/>
        </authorList>
    </citation>
    <scope>NUCLEOTIDE SEQUENCE [LARGE SCALE GENOMIC DNA]</scope>
    <source>
        <strain evidence="11">CGMCC 4.7237</strain>
    </source>
</reference>
<feature type="region of interest" description="Disordered" evidence="6">
    <location>
        <begin position="1"/>
        <end position="22"/>
    </location>
</feature>
<keyword evidence="5 7" id="KW-0472">Membrane</keyword>
<feature type="region of interest" description="Disordered" evidence="6">
    <location>
        <begin position="38"/>
        <end position="221"/>
    </location>
</feature>
<feature type="compositionally biased region" description="Pro residues" evidence="6">
    <location>
        <begin position="134"/>
        <end position="150"/>
    </location>
</feature>
<evidence type="ECO:0000256" key="7">
    <source>
        <dbReference type="SAM" id="Phobius"/>
    </source>
</evidence>
<dbReference type="Pfam" id="PF10708">
    <property type="entry name" value="DUF2510"/>
    <property type="match status" value="1"/>
</dbReference>
<evidence type="ECO:0000313" key="10">
    <source>
        <dbReference type="EMBL" id="MFC4036385.1"/>
    </source>
</evidence>
<dbReference type="InterPro" id="IPR010432">
    <property type="entry name" value="RDD"/>
</dbReference>
<evidence type="ECO:0000313" key="11">
    <source>
        <dbReference type="Proteomes" id="UP001595765"/>
    </source>
</evidence>
<feature type="compositionally biased region" description="Low complexity" evidence="6">
    <location>
        <begin position="75"/>
        <end position="84"/>
    </location>
</feature>
<feature type="compositionally biased region" description="Low complexity" evidence="6">
    <location>
        <begin position="175"/>
        <end position="184"/>
    </location>
</feature>
<keyword evidence="11" id="KW-1185">Reference proteome</keyword>
<evidence type="ECO:0000256" key="6">
    <source>
        <dbReference type="SAM" id="MobiDB-lite"/>
    </source>
</evidence>
<name>A0ABV8HZV9_9ACTN</name>
<keyword evidence="4 7" id="KW-1133">Transmembrane helix</keyword>
<feature type="compositionally biased region" description="Pro residues" evidence="6">
    <location>
        <begin position="160"/>
        <end position="174"/>
    </location>
</feature>
<comment type="caution">
    <text evidence="10">The sequence shown here is derived from an EMBL/GenBank/DDBJ whole genome shotgun (WGS) entry which is preliminary data.</text>
</comment>
<evidence type="ECO:0000256" key="5">
    <source>
        <dbReference type="ARBA" id="ARBA00023136"/>
    </source>
</evidence>
<feature type="domain" description="RDD" evidence="8">
    <location>
        <begin position="225"/>
        <end position="374"/>
    </location>
</feature>
<evidence type="ECO:0000256" key="4">
    <source>
        <dbReference type="ARBA" id="ARBA00022989"/>
    </source>
</evidence>
<dbReference type="InterPro" id="IPR051791">
    <property type="entry name" value="Pra-immunoreactive"/>
</dbReference>
<accession>A0ABV8HZV9</accession>
<feature type="domain" description="DUF2510" evidence="9">
    <location>
        <begin position="19"/>
        <end position="51"/>
    </location>
</feature>
<evidence type="ECO:0000259" key="8">
    <source>
        <dbReference type="Pfam" id="PF06271"/>
    </source>
</evidence>
<proteinExistence type="predicted"/>
<dbReference type="RefSeq" id="WP_386437995.1">
    <property type="nucleotide sequence ID" value="NZ_JBHSBB010000050.1"/>
</dbReference>
<keyword evidence="2" id="KW-1003">Cell membrane</keyword>
<evidence type="ECO:0000256" key="3">
    <source>
        <dbReference type="ARBA" id="ARBA00022692"/>
    </source>
</evidence>
<evidence type="ECO:0000256" key="1">
    <source>
        <dbReference type="ARBA" id="ARBA00004651"/>
    </source>
</evidence>
<feature type="compositionally biased region" description="Gly residues" evidence="6">
    <location>
        <begin position="52"/>
        <end position="65"/>
    </location>
</feature>